<dbReference type="AlphaFoldDB" id="F8C6I5"/>
<evidence type="ECO:0000313" key="1">
    <source>
        <dbReference type="EMBL" id="AEI65574.1"/>
    </source>
</evidence>
<gene>
    <name evidence="1" type="ordered locus">LILAB_18360</name>
</gene>
<dbReference type="HOGENOM" id="CLU_3063762_0_0_7"/>
<organism evidence="1 2">
    <name type="scientific">Myxococcus fulvus (strain ATCC BAA-855 / HW-1)</name>
    <dbReference type="NCBI Taxonomy" id="483219"/>
    <lineage>
        <taxon>Bacteria</taxon>
        <taxon>Pseudomonadati</taxon>
        <taxon>Myxococcota</taxon>
        <taxon>Myxococcia</taxon>
        <taxon>Myxococcales</taxon>
        <taxon>Cystobacterineae</taxon>
        <taxon>Myxococcaceae</taxon>
        <taxon>Myxococcus</taxon>
    </lineage>
</organism>
<sequence length="53" mass="5660">MFGTGSVSQGTKRMEHWSSVPAFTLAATIFEVSQAPSKTGSITHSPASRKHRA</sequence>
<name>F8C6I5_MYXFH</name>
<protein>
    <submittedName>
        <fullName evidence="1">Uncharacterized protein</fullName>
    </submittedName>
</protein>
<dbReference type="Proteomes" id="UP000000488">
    <property type="component" value="Chromosome"/>
</dbReference>
<accession>F8C6I5</accession>
<dbReference type="STRING" id="483219.LILAB_18360"/>
<reference evidence="1 2" key="1">
    <citation type="journal article" date="2011" name="J. Bacteriol.">
        <title>Genome sequence of the halotolerant marine bacterium Myxococcus fulvus HW-1.</title>
        <authorList>
            <person name="Li Z.F."/>
            <person name="Li X."/>
            <person name="Liu H."/>
            <person name="Liu X."/>
            <person name="Han K."/>
            <person name="Wu Z.H."/>
            <person name="Hu W."/>
            <person name="Li F.F."/>
            <person name="Li Y.Z."/>
        </authorList>
    </citation>
    <scope>NUCLEOTIDE SEQUENCE [LARGE SCALE GENOMIC DNA]</scope>
    <source>
        <strain evidence="2">ATCC BAA-855 / HW-1</strain>
    </source>
</reference>
<dbReference type="EMBL" id="CP002830">
    <property type="protein sequence ID" value="AEI65574.1"/>
    <property type="molecule type" value="Genomic_DNA"/>
</dbReference>
<proteinExistence type="predicted"/>
<dbReference type="KEGG" id="mfu:LILAB_18360"/>
<evidence type="ECO:0000313" key="2">
    <source>
        <dbReference type="Proteomes" id="UP000000488"/>
    </source>
</evidence>